<dbReference type="AlphaFoldDB" id="A0A0N4T6L2"/>
<evidence type="ECO:0000313" key="3">
    <source>
        <dbReference type="WBParaSite" id="BPAG_0000384501-mRNA-1"/>
    </source>
</evidence>
<evidence type="ECO:0000313" key="2">
    <source>
        <dbReference type="Proteomes" id="UP000278627"/>
    </source>
</evidence>
<dbReference type="EMBL" id="UZAD01001376">
    <property type="protein sequence ID" value="VDN85001.1"/>
    <property type="molecule type" value="Genomic_DNA"/>
</dbReference>
<proteinExistence type="predicted"/>
<evidence type="ECO:0000313" key="1">
    <source>
        <dbReference type="EMBL" id="VDN85001.1"/>
    </source>
</evidence>
<name>A0A0N4T6L2_BRUPA</name>
<reference evidence="3" key="1">
    <citation type="submission" date="2017-02" db="UniProtKB">
        <authorList>
            <consortium name="WormBaseParasite"/>
        </authorList>
    </citation>
    <scope>IDENTIFICATION</scope>
</reference>
<organism evidence="3">
    <name type="scientific">Brugia pahangi</name>
    <name type="common">Filarial nematode worm</name>
    <dbReference type="NCBI Taxonomy" id="6280"/>
    <lineage>
        <taxon>Eukaryota</taxon>
        <taxon>Metazoa</taxon>
        <taxon>Ecdysozoa</taxon>
        <taxon>Nematoda</taxon>
        <taxon>Chromadorea</taxon>
        <taxon>Rhabditida</taxon>
        <taxon>Spirurina</taxon>
        <taxon>Spiruromorpha</taxon>
        <taxon>Filarioidea</taxon>
        <taxon>Onchocercidae</taxon>
        <taxon>Brugia</taxon>
    </lineage>
</organism>
<protein>
    <submittedName>
        <fullName evidence="1 3">Uncharacterized protein</fullName>
    </submittedName>
</protein>
<reference evidence="1 2" key="2">
    <citation type="submission" date="2018-11" db="EMBL/GenBank/DDBJ databases">
        <authorList>
            <consortium name="Pathogen Informatics"/>
        </authorList>
    </citation>
    <scope>NUCLEOTIDE SEQUENCE [LARGE SCALE GENOMIC DNA]</scope>
</reference>
<dbReference type="WBParaSite" id="BPAG_0000384501-mRNA-1">
    <property type="protein sequence ID" value="BPAG_0000384501-mRNA-1"/>
    <property type="gene ID" value="BPAG_0000384501"/>
</dbReference>
<dbReference type="Proteomes" id="UP000278627">
    <property type="component" value="Unassembled WGS sequence"/>
</dbReference>
<sequence>MEEEKDIELSFGWNCMKFRWRKLNNFFSVAGDVSPCSASWRYRCYCTGHHDGCPFDWQIDQQANSRKERTSR</sequence>
<accession>A0A0N4T6L2</accession>
<gene>
    <name evidence="1" type="ORF">BPAG_LOCUS3815</name>
</gene>
<keyword evidence="2" id="KW-1185">Reference proteome</keyword>